<proteinExistence type="predicted"/>
<gene>
    <name evidence="3" type="ORF">GH714_007013</name>
</gene>
<evidence type="ECO:0000313" key="4">
    <source>
        <dbReference type="Proteomes" id="UP000467840"/>
    </source>
</evidence>
<evidence type="ECO:0000256" key="1">
    <source>
        <dbReference type="SAM" id="MobiDB-lite"/>
    </source>
</evidence>
<name>A0A6A6LEE1_HEVBR</name>
<dbReference type="EMBL" id="JAAGAX010000011">
    <property type="protein sequence ID" value="KAF2298019.1"/>
    <property type="molecule type" value="Genomic_DNA"/>
</dbReference>
<feature type="compositionally biased region" description="Basic and acidic residues" evidence="1">
    <location>
        <begin position="1"/>
        <end position="12"/>
    </location>
</feature>
<feature type="domain" description="PB1-like" evidence="2">
    <location>
        <begin position="26"/>
        <end position="124"/>
    </location>
</feature>
<organism evidence="3 4">
    <name type="scientific">Hevea brasiliensis</name>
    <name type="common">Para rubber tree</name>
    <name type="synonym">Siphonia brasiliensis</name>
    <dbReference type="NCBI Taxonomy" id="3981"/>
    <lineage>
        <taxon>Eukaryota</taxon>
        <taxon>Viridiplantae</taxon>
        <taxon>Streptophyta</taxon>
        <taxon>Embryophyta</taxon>
        <taxon>Tracheophyta</taxon>
        <taxon>Spermatophyta</taxon>
        <taxon>Magnoliopsida</taxon>
        <taxon>eudicotyledons</taxon>
        <taxon>Gunneridae</taxon>
        <taxon>Pentapetalae</taxon>
        <taxon>rosids</taxon>
        <taxon>fabids</taxon>
        <taxon>Malpighiales</taxon>
        <taxon>Euphorbiaceae</taxon>
        <taxon>Crotonoideae</taxon>
        <taxon>Micrandreae</taxon>
        <taxon>Hevea</taxon>
    </lineage>
</organism>
<evidence type="ECO:0000313" key="3">
    <source>
        <dbReference type="EMBL" id="KAF2298019.1"/>
    </source>
</evidence>
<dbReference type="AlphaFoldDB" id="A0A6A6LEE1"/>
<accession>A0A6A6LEE1</accession>
<protein>
    <recommendedName>
        <fullName evidence="2">PB1-like domain-containing protein</fullName>
    </recommendedName>
</protein>
<sequence length="275" mass="30901">MPLKKKDNDKKLVGNGGSTSKALPTKVDMILHNGGRFIENNGEVVYEGGDLFIVDNFDTDYIFYWDIKETFNEGLKYPSVSKIWLVEPFKSLKDGLILLNDDSAIMHIRKYIGNIKEICTYSEHPVDQPNLSYEFLILPIISNLDTGPSVDNENLQFCESEGQGHGVEEWRIHSEIEKSVGEEINDEYEEDEYNSSSEDSESNISEYLSSDDLGSFESNNKDFEDDRDEFGYFVGFNVEQEIPLGTSSHPLTIENLGIAYGNLGGSSRRPSSSGS</sequence>
<keyword evidence="4" id="KW-1185">Reference proteome</keyword>
<evidence type="ECO:0000259" key="2">
    <source>
        <dbReference type="Pfam" id="PF26130"/>
    </source>
</evidence>
<dbReference type="Pfam" id="PF26130">
    <property type="entry name" value="PB1-like"/>
    <property type="match status" value="1"/>
</dbReference>
<feature type="region of interest" description="Disordered" evidence="1">
    <location>
        <begin position="1"/>
        <end position="20"/>
    </location>
</feature>
<dbReference type="Proteomes" id="UP000467840">
    <property type="component" value="Chromosome 1"/>
</dbReference>
<comment type="caution">
    <text evidence="3">The sequence shown here is derived from an EMBL/GenBank/DDBJ whole genome shotgun (WGS) entry which is preliminary data.</text>
</comment>
<reference evidence="3 4" key="1">
    <citation type="journal article" date="2020" name="Mol. Plant">
        <title>The Chromosome-Based Rubber Tree Genome Provides New Insights into Spurge Genome Evolution and Rubber Biosynthesis.</title>
        <authorList>
            <person name="Liu J."/>
            <person name="Shi C."/>
            <person name="Shi C.C."/>
            <person name="Li W."/>
            <person name="Zhang Q.J."/>
            <person name="Zhang Y."/>
            <person name="Li K."/>
            <person name="Lu H.F."/>
            <person name="Shi C."/>
            <person name="Zhu S.T."/>
            <person name="Xiao Z.Y."/>
            <person name="Nan H."/>
            <person name="Yue Y."/>
            <person name="Zhu X.G."/>
            <person name="Wu Y."/>
            <person name="Hong X.N."/>
            <person name="Fan G.Y."/>
            <person name="Tong Y."/>
            <person name="Zhang D."/>
            <person name="Mao C.L."/>
            <person name="Liu Y.L."/>
            <person name="Hao S.J."/>
            <person name="Liu W.Q."/>
            <person name="Lv M.Q."/>
            <person name="Zhang H.B."/>
            <person name="Liu Y."/>
            <person name="Hu-Tang G.R."/>
            <person name="Wang J.P."/>
            <person name="Wang J.H."/>
            <person name="Sun Y.H."/>
            <person name="Ni S.B."/>
            <person name="Chen W.B."/>
            <person name="Zhang X.C."/>
            <person name="Jiao Y.N."/>
            <person name="Eichler E.E."/>
            <person name="Li G.H."/>
            <person name="Liu X."/>
            <person name="Gao L.Z."/>
        </authorList>
    </citation>
    <scope>NUCLEOTIDE SEQUENCE [LARGE SCALE GENOMIC DNA]</scope>
    <source>
        <strain evidence="4">cv. GT1</strain>
        <tissue evidence="3">Leaf</tissue>
    </source>
</reference>
<feature type="region of interest" description="Disordered" evidence="1">
    <location>
        <begin position="180"/>
        <end position="204"/>
    </location>
</feature>
<dbReference type="InterPro" id="IPR058594">
    <property type="entry name" value="PB1-like_dom_pln"/>
</dbReference>
<feature type="compositionally biased region" description="Acidic residues" evidence="1">
    <location>
        <begin position="183"/>
        <end position="201"/>
    </location>
</feature>